<organism evidence="1 2">
    <name type="scientific">Racocetra persica</name>
    <dbReference type="NCBI Taxonomy" id="160502"/>
    <lineage>
        <taxon>Eukaryota</taxon>
        <taxon>Fungi</taxon>
        <taxon>Fungi incertae sedis</taxon>
        <taxon>Mucoromycota</taxon>
        <taxon>Glomeromycotina</taxon>
        <taxon>Glomeromycetes</taxon>
        <taxon>Diversisporales</taxon>
        <taxon>Gigasporaceae</taxon>
        <taxon>Racocetra</taxon>
    </lineage>
</organism>
<protein>
    <submittedName>
        <fullName evidence="1">2384_t:CDS:1</fullName>
    </submittedName>
</protein>
<dbReference type="Proteomes" id="UP000789920">
    <property type="component" value="Unassembled WGS sequence"/>
</dbReference>
<reference evidence="1" key="1">
    <citation type="submission" date="2021-06" db="EMBL/GenBank/DDBJ databases">
        <authorList>
            <person name="Kallberg Y."/>
            <person name="Tangrot J."/>
            <person name="Rosling A."/>
        </authorList>
    </citation>
    <scope>NUCLEOTIDE SEQUENCE</scope>
    <source>
        <strain evidence="1">MA461A</strain>
    </source>
</reference>
<proteinExistence type="predicted"/>
<evidence type="ECO:0000313" key="2">
    <source>
        <dbReference type="Proteomes" id="UP000789920"/>
    </source>
</evidence>
<accession>A0ACA9S313</accession>
<gene>
    <name evidence="1" type="ORF">RPERSI_LOCUS26360</name>
</gene>
<keyword evidence="2" id="KW-1185">Reference proteome</keyword>
<sequence>MSSLVFLNLGIRTNFIQHIGRDTLVDTHIITNNNSIPNSTNSIRFENLRIGIRTLRAGVYGSGVLNQNITSRVGIEIGETTIGS</sequence>
<comment type="caution">
    <text evidence="1">The sequence shown here is derived from an EMBL/GenBank/DDBJ whole genome shotgun (WGS) entry which is preliminary data.</text>
</comment>
<evidence type="ECO:0000313" key="1">
    <source>
        <dbReference type="EMBL" id="CAG8824925.1"/>
    </source>
</evidence>
<feature type="non-terminal residue" evidence="1">
    <location>
        <position position="84"/>
    </location>
</feature>
<dbReference type="EMBL" id="CAJVQC010089707">
    <property type="protein sequence ID" value="CAG8824925.1"/>
    <property type="molecule type" value="Genomic_DNA"/>
</dbReference>
<name>A0ACA9S313_9GLOM</name>